<dbReference type="SMART" id="SM00829">
    <property type="entry name" value="PKS_ER"/>
    <property type="match status" value="1"/>
</dbReference>
<dbReference type="SUPFAM" id="SSF51735">
    <property type="entry name" value="NAD(P)-binding Rossmann-fold domains"/>
    <property type="match status" value="1"/>
</dbReference>
<dbReference type="RefSeq" id="WP_039742978.1">
    <property type="nucleotide sequence ID" value="NZ_JTCM02000023.1"/>
</dbReference>
<accession>A0A846H6V1</accession>
<dbReference type="Gene3D" id="3.40.50.720">
    <property type="entry name" value="NAD(P)-binding Rossmann-like Domain"/>
    <property type="match status" value="1"/>
</dbReference>
<dbReference type="Proteomes" id="UP000031549">
    <property type="component" value="Unassembled WGS sequence"/>
</dbReference>
<dbReference type="Gene3D" id="3.90.180.10">
    <property type="entry name" value="Medium-chain alcohol dehydrogenases, catalytic domain"/>
    <property type="match status" value="1"/>
</dbReference>
<dbReference type="InterPro" id="IPR051397">
    <property type="entry name" value="Zn-ADH-like_protein"/>
</dbReference>
<protein>
    <submittedName>
        <fullName evidence="2">NADPH:quinone oxidoreductase family protein</fullName>
    </submittedName>
</protein>
<feature type="domain" description="Enoyl reductase (ER)" evidence="1">
    <location>
        <begin position="10"/>
        <end position="327"/>
    </location>
</feature>
<dbReference type="Pfam" id="PF00107">
    <property type="entry name" value="ADH_zinc_N"/>
    <property type="match status" value="1"/>
</dbReference>
<dbReference type="PANTHER" id="PTHR43677">
    <property type="entry name" value="SHORT-CHAIN DEHYDROGENASE/REDUCTASE"/>
    <property type="match status" value="1"/>
</dbReference>
<dbReference type="InterPro" id="IPR013149">
    <property type="entry name" value="ADH-like_C"/>
</dbReference>
<reference evidence="2 3" key="1">
    <citation type="journal article" date="2015" name="Genome Announc.">
        <title>Draft Genome Sequence of Cyanobacterium Hassallia byssoidea Strain VB512170, Isolated from Monuments in India.</title>
        <authorList>
            <person name="Singh D."/>
            <person name="Chandrababunaidu M.M."/>
            <person name="Panda A."/>
            <person name="Sen D."/>
            <person name="Bhattacharyya S."/>
            <person name="Adhikary S.P."/>
            <person name="Tripathy S."/>
        </authorList>
    </citation>
    <scope>NUCLEOTIDE SEQUENCE [LARGE SCALE GENOMIC DNA]</scope>
    <source>
        <strain evidence="2 3">VB512170</strain>
    </source>
</reference>
<gene>
    <name evidence="2" type="ORF">PI95_012730</name>
</gene>
<sequence>MKAALCKSWGEPASLVLEDVPNVPLTEGEVRIAVHAAGINPADILAIAGKFQLPPTLPFSPGFEAAGEVIESNSSDVKVGSRVLAVLPYFKDGNPHFGAFAQELVALATNVLAIPDNIDFSEAAALPVIYGTAHIALGYRAQLQPGETLLVTGGTGGTGSAAIQVGKKMGATVIATTSGAQKLKVLQDMGAHAIDYKTENVAEKVLEITDGKGANVIFETVGGDLFAATTQCIAFEGRILPIGAASGKIPEVSILVPLVKNCSIVGTDFAAYTLRDIERVRNSLREILSWYNEGFIKPVPPRTMPLEKAAEALAAVANAQAGGKLVLNMK</sequence>
<dbReference type="InterPro" id="IPR020843">
    <property type="entry name" value="ER"/>
</dbReference>
<evidence type="ECO:0000313" key="2">
    <source>
        <dbReference type="EMBL" id="NEU73407.1"/>
    </source>
</evidence>
<proteinExistence type="predicted"/>
<dbReference type="GO" id="GO:0016491">
    <property type="term" value="F:oxidoreductase activity"/>
    <property type="evidence" value="ECO:0007669"/>
    <property type="project" value="InterPro"/>
</dbReference>
<dbReference type="SUPFAM" id="SSF50129">
    <property type="entry name" value="GroES-like"/>
    <property type="match status" value="1"/>
</dbReference>
<dbReference type="InterPro" id="IPR011032">
    <property type="entry name" value="GroES-like_sf"/>
</dbReference>
<evidence type="ECO:0000259" key="1">
    <source>
        <dbReference type="SMART" id="SM00829"/>
    </source>
</evidence>
<dbReference type="InterPro" id="IPR036291">
    <property type="entry name" value="NAD(P)-bd_dom_sf"/>
</dbReference>
<dbReference type="CDD" id="cd08241">
    <property type="entry name" value="QOR1"/>
    <property type="match status" value="1"/>
</dbReference>
<dbReference type="EMBL" id="JTCM02000023">
    <property type="protein sequence ID" value="NEU73407.1"/>
    <property type="molecule type" value="Genomic_DNA"/>
</dbReference>
<dbReference type="InterPro" id="IPR013154">
    <property type="entry name" value="ADH-like_N"/>
</dbReference>
<dbReference type="Pfam" id="PF08240">
    <property type="entry name" value="ADH_N"/>
    <property type="match status" value="1"/>
</dbReference>
<name>A0A846H6V1_9CYAN</name>
<evidence type="ECO:0000313" key="3">
    <source>
        <dbReference type="Proteomes" id="UP000031549"/>
    </source>
</evidence>
<organism evidence="2 3">
    <name type="scientific">Hassallia byssoidea VB512170</name>
    <dbReference type="NCBI Taxonomy" id="1304833"/>
    <lineage>
        <taxon>Bacteria</taxon>
        <taxon>Bacillati</taxon>
        <taxon>Cyanobacteriota</taxon>
        <taxon>Cyanophyceae</taxon>
        <taxon>Nostocales</taxon>
        <taxon>Tolypothrichaceae</taxon>
        <taxon>Hassallia</taxon>
    </lineage>
</organism>
<dbReference type="PANTHER" id="PTHR43677:SF4">
    <property type="entry name" value="QUINONE OXIDOREDUCTASE-LIKE PROTEIN 2"/>
    <property type="match status" value="1"/>
</dbReference>
<comment type="caution">
    <text evidence="2">The sequence shown here is derived from an EMBL/GenBank/DDBJ whole genome shotgun (WGS) entry which is preliminary data.</text>
</comment>
<dbReference type="AlphaFoldDB" id="A0A846H6V1"/>
<keyword evidence="3" id="KW-1185">Reference proteome</keyword>